<dbReference type="PANTHER" id="PTHR43130">
    <property type="entry name" value="ARAC-FAMILY TRANSCRIPTIONAL REGULATOR"/>
    <property type="match status" value="1"/>
</dbReference>
<feature type="domain" description="DJ-1/PfpI" evidence="2">
    <location>
        <begin position="510"/>
        <end position="655"/>
    </location>
</feature>
<feature type="compositionally biased region" description="Basic and acidic residues" evidence="1">
    <location>
        <begin position="729"/>
        <end position="738"/>
    </location>
</feature>
<dbReference type="Proteomes" id="UP000265663">
    <property type="component" value="Unassembled WGS sequence"/>
</dbReference>
<evidence type="ECO:0000313" key="4">
    <source>
        <dbReference type="Proteomes" id="UP000265663"/>
    </source>
</evidence>
<dbReference type="Pfam" id="PF01965">
    <property type="entry name" value="DJ-1_PfpI"/>
    <property type="match status" value="1"/>
</dbReference>
<name>A0A3M7MBD5_9PLEO</name>
<dbReference type="InterPro" id="IPR002818">
    <property type="entry name" value="DJ-1/PfpI"/>
</dbReference>
<dbReference type="InterPro" id="IPR052158">
    <property type="entry name" value="INH-QAR"/>
</dbReference>
<dbReference type="PANTHER" id="PTHR43130:SF3">
    <property type="entry name" value="HTH-TYPE TRANSCRIPTIONAL REGULATOR RV1931C"/>
    <property type="match status" value="1"/>
</dbReference>
<proteinExistence type="predicted"/>
<evidence type="ECO:0000256" key="1">
    <source>
        <dbReference type="SAM" id="MobiDB-lite"/>
    </source>
</evidence>
<accession>A0A3M7MBD5</accession>
<sequence>MSVSRIFLDQERRLRIVGHVQNEVDCGSFTDAWAQRPLSSVDEATQILLAQHPRLCLFVIFGLAHGGSEGGVELYLGIDGEIANSREGVEKGTHVLLQCGLNVPLRRNVRRGEQGEGQMVCGGVLQGTGGLALELCGHFWGKRFHLGQVCAGASRQHMRQLGLLLVKYAAQLLGEERGETRTIYVERRRIRLQMRSRCRTSFDRYQSHDQSDIAVIALDTRSVWNDLLRGIRLRWVGKHQAKMVCGEVVDIVKRMLSREKEMLRIRGGNRSFYSYSDVSLMVRLRPIPWIIPCPQPNPSFPAALSFSAILADQGRRQQPRTRRWRDVAVTSSALTLAAAAFGFWLQLMEWKNERKKATAVSLRPTATRLMSWPLSSVLECLLNANMSVDPSSRHWCMNNVFIQTDFHVFKCLITPGRRRNSRTLFMNAWSVRTNLDEFLEKNTNSPYLARHDAIHPVTTYLMLRFSPGVPVEARGPIDASAPPEMRGCMYGEGTNRKIVTRTDGPVELVKVLFALFPGYNTLDVAGPLEVLSRSLQDPKDKSSKAFNCQFVGTAAAMTSVQGLTIKADMDYDDANDELEDFDVVIVPGGEGVFDVLKNKSEPLNLLTKYVELQEKNPAKERTILAIDVGALLLAQQGMLEGLAATTHPDYYVRLETICQDAARRDMSMRTDVMEERYVVNNARFDLGENPDDNPYIIKKARDIPTAPEGTNMGHARRKSIARKGSNALRDSRRRESIARRASMPLGGMRVITTGGVTAGLDASLYLVGSLASHESALEVARVMQYTWVKGVTVDAIDV</sequence>
<organism evidence="3 4">
    <name type="scientific">Pyrenophora seminiperda CCB06</name>
    <dbReference type="NCBI Taxonomy" id="1302712"/>
    <lineage>
        <taxon>Eukaryota</taxon>
        <taxon>Fungi</taxon>
        <taxon>Dikarya</taxon>
        <taxon>Ascomycota</taxon>
        <taxon>Pezizomycotina</taxon>
        <taxon>Dothideomycetes</taxon>
        <taxon>Pleosporomycetidae</taxon>
        <taxon>Pleosporales</taxon>
        <taxon>Pleosporineae</taxon>
        <taxon>Pleosporaceae</taxon>
        <taxon>Pyrenophora</taxon>
    </lineage>
</organism>
<dbReference type="InterPro" id="IPR029062">
    <property type="entry name" value="Class_I_gatase-like"/>
</dbReference>
<keyword evidence="4" id="KW-1185">Reference proteome</keyword>
<dbReference type="AlphaFoldDB" id="A0A3M7MBD5"/>
<dbReference type="EMBL" id="KE747828">
    <property type="protein sequence ID" value="RMZ71797.1"/>
    <property type="molecule type" value="Genomic_DNA"/>
</dbReference>
<dbReference type="Gene3D" id="3.40.50.880">
    <property type="match status" value="1"/>
</dbReference>
<dbReference type="OrthoDB" id="543156at2759"/>
<reference evidence="3 4" key="1">
    <citation type="journal article" date="2014" name="PLoS ONE">
        <title>De novo Genome Assembly of the Fungal Plant Pathogen Pyrenophora semeniperda.</title>
        <authorList>
            <person name="Soliai M.M."/>
            <person name="Meyer S.E."/>
            <person name="Udall J.A."/>
            <person name="Elzinga D.E."/>
            <person name="Hermansen R.A."/>
            <person name="Bodily P.M."/>
            <person name="Hart A.A."/>
            <person name="Coleman C.E."/>
        </authorList>
    </citation>
    <scope>NUCLEOTIDE SEQUENCE [LARGE SCALE GENOMIC DNA]</scope>
    <source>
        <strain evidence="3 4">CCB06</strain>
        <tissue evidence="3">Mycelium</tissue>
    </source>
</reference>
<feature type="region of interest" description="Disordered" evidence="1">
    <location>
        <begin position="706"/>
        <end position="739"/>
    </location>
</feature>
<gene>
    <name evidence="3" type="ORF">GMOD_00009127</name>
</gene>
<protein>
    <recommendedName>
        <fullName evidence="2">DJ-1/PfpI domain-containing protein</fullName>
    </recommendedName>
</protein>
<evidence type="ECO:0000313" key="3">
    <source>
        <dbReference type="EMBL" id="RMZ71797.1"/>
    </source>
</evidence>
<evidence type="ECO:0000259" key="2">
    <source>
        <dbReference type="Pfam" id="PF01965"/>
    </source>
</evidence>
<dbReference type="SUPFAM" id="SSF52317">
    <property type="entry name" value="Class I glutamine amidotransferase-like"/>
    <property type="match status" value="1"/>
</dbReference>